<dbReference type="InterPro" id="IPR020814">
    <property type="entry name" value="Ribosomal_S6_plastid/chlpt"/>
</dbReference>
<dbReference type="NCBIfam" id="TIGR00166">
    <property type="entry name" value="S6"/>
    <property type="match status" value="1"/>
</dbReference>
<dbReference type="Gene3D" id="3.30.70.60">
    <property type="match status" value="1"/>
</dbReference>
<dbReference type="PANTHER" id="PTHR21011">
    <property type="entry name" value="MITOCHONDRIAL 28S RIBOSOMAL PROTEIN S6"/>
    <property type="match status" value="1"/>
</dbReference>
<evidence type="ECO:0000313" key="8">
    <source>
        <dbReference type="EMBL" id="MFC3225670.1"/>
    </source>
</evidence>
<comment type="function">
    <text evidence="4 6">Binds together with bS18 to 16S ribosomal RNA.</text>
</comment>
<keyword evidence="3 6" id="KW-0687">Ribonucleoprotein</keyword>
<name>A0ABV7KTR7_9PROT</name>
<dbReference type="GO" id="GO:0005840">
    <property type="term" value="C:ribosome"/>
    <property type="evidence" value="ECO:0007669"/>
    <property type="project" value="UniProtKB-KW"/>
</dbReference>
<dbReference type="Pfam" id="PF01250">
    <property type="entry name" value="Ribosomal_S6"/>
    <property type="match status" value="1"/>
</dbReference>
<evidence type="ECO:0000256" key="1">
    <source>
        <dbReference type="ARBA" id="ARBA00009512"/>
    </source>
</evidence>
<organism evidence="8 9">
    <name type="scientific">Marinibaculum pumilum</name>
    <dbReference type="NCBI Taxonomy" id="1766165"/>
    <lineage>
        <taxon>Bacteria</taxon>
        <taxon>Pseudomonadati</taxon>
        <taxon>Pseudomonadota</taxon>
        <taxon>Alphaproteobacteria</taxon>
        <taxon>Rhodospirillales</taxon>
        <taxon>Rhodospirillaceae</taxon>
        <taxon>Marinibaculum</taxon>
    </lineage>
</organism>
<evidence type="ECO:0000313" key="9">
    <source>
        <dbReference type="Proteomes" id="UP001595528"/>
    </source>
</evidence>
<dbReference type="HAMAP" id="MF_00360">
    <property type="entry name" value="Ribosomal_bS6"/>
    <property type="match status" value="1"/>
</dbReference>
<reference evidence="9" key="1">
    <citation type="journal article" date="2019" name="Int. J. Syst. Evol. Microbiol.">
        <title>The Global Catalogue of Microorganisms (GCM) 10K type strain sequencing project: providing services to taxonomists for standard genome sequencing and annotation.</title>
        <authorList>
            <consortium name="The Broad Institute Genomics Platform"/>
            <consortium name="The Broad Institute Genome Sequencing Center for Infectious Disease"/>
            <person name="Wu L."/>
            <person name="Ma J."/>
        </authorList>
    </citation>
    <scope>NUCLEOTIDE SEQUENCE [LARGE SCALE GENOMIC DNA]</scope>
    <source>
        <strain evidence="9">KCTC 42964</strain>
    </source>
</reference>
<dbReference type="CDD" id="cd00473">
    <property type="entry name" value="bS6"/>
    <property type="match status" value="1"/>
</dbReference>
<dbReference type="InterPro" id="IPR014717">
    <property type="entry name" value="Transl_elong_EF1B/ribsomal_bS6"/>
</dbReference>
<feature type="region of interest" description="Disordered" evidence="7">
    <location>
        <begin position="102"/>
        <end position="170"/>
    </location>
</feature>
<sequence length="170" mass="19016">MPYYETVFIVRQDVSGAQVESLANEFKELVEAQGGSVTKVEPWGLRSLAYRIKKNRKGHYTLMNIDAPPAAIAELERTMRINEDVLRYLSVRVDELKEGPSAILTNKGRDDRDRGGRGGRDRDRGDRGGRDRDRGDRGGRDRGDRGDRGDRPFRSEGRPSHGEAAEGGMS</sequence>
<comment type="caution">
    <text evidence="8">The sequence shown here is derived from an EMBL/GenBank/DDBJ whole genome shotgun (WGS) entry which is preliminary data.</text>
</comment>
<gene>
    <name evidence="6 8" type="primary">rpsF</name>
    <name evidence="8" type="ORF">ACFOGJ_00405</name>
</gene>
<evidence type="ECO:0000256" key="6">
    <source>
        <dbReference type="HAMAP-Rule" id="MF_00360"/>
    </source>
</evidence>
<dbReference type="InterPro" id="IPR035980">
    <property type="entry name" value="Ribosomal_bS6_sf"/>
</dbReference>
<evidence type="ECO:0000256" key="3">
    <source>
        <dbReference type="ARBA" id="ARBA00023274"/>
    </source>
</evidence>
<dbReference type="InterPro" id="IPR000529">
    <property type="entry name" value="Ribosomal_bS6"/>
</dbReference>
<evidence type="ECO:0000256" key="2">
    <source>
        <dbReference type="ARBA" id="ARBA00022980"/>
    </source>
</evidence>
<dbReference type="SUPFAM" id="SSF54995">
    <property type="entry name" value="Ribosomal protein S6"/>
    <property type="match status" value="1"/>
</dbReference>
<evidence type="ECO:0000256" key="5">
    <source>
        <dbReference type="ARBA" id="ARBA00035294"/>
    </source>
</evidence>
<keyword evidence="2 6" id="KW-0689">Ribosomal protein</keyword>
<keyword evidence="9" id="KW-1185">Reference proteome</keyword>
<evidence type="ECO:0000256" key="4">
    <source>
        <dbReference type="ARBA" id="ARBA00035104"/>
    </source>
</evidence>
<proteinExistence type="inferred from homology"/>
<dbReference type="PANTHER" id="PTHR21011:SF1">
    <property type="entry name" value="SMALL RIBOSOMAL SUBUNIT PROTEIN BS6M"/>
    <property type="match status" value="1"/>
</dbReference>
<dbReference type="Proteomes" id="UP001595528">
    <property type="component" value="Unassembled WGS sequence"/>
</dbReference>
<feature type="compositionally biased region" description="Basic and acidic residues" evidence="7">
    <location>
        <begin position="107"/>
        <end position="164"/>
    </location>
</feature>
<keyword evidence="6" id="KW-0694">RNA-binding</keyword>
<protein>
    <recommendedName>
        <fullName evidence="5 6">Small ribosomal subunit protein bS6</fullName>
    </recommendedName>
</protein>
<dbReference type="RefSeq" id="WP_379897404.1">
    <property type="nucleotide sequence ID" value="NZ_JBHRTR010000003.1"/>
</dbReference>
<evidence type="ECO:0000256" key="7">
    <source>
        <dbReference type="SAM" id="MobiDB-lite"/>
    </source>
</evidence>
<comment type="similarity">
    <text evidence="1 6">Belongs to the bacterial ribosomal protein bS6 family.</text>
</comment>
<accession>A0ABV7KTR7</accession>
<dbReference type="EMBL" id="JBHRTR010000003">
    <property type="protein sequence ID" value="MFC3225670.1"/>
    <property type="molecule type" value="Genomic_DNA"/>
</dbReference>
<keyword evidence="6" id="KW-0699">rRNA-binding</keyword>